<dbReference type="InterPro" id="IPR008201">
    <property type="entry name" value="HepT-like"/>
</dbReference>
<organism evidence="5 6">
    <name type="scientific">Shewanella xiamenensis</name>
    <dbReference type="NCBI Taxonomy" id="332186"/>
    <lineage>
        <taxon>Bacteria</taxon>
        <taxon>Pseudomonadati</taxon>
        <taxon>Pseudomonadota</taxon>
        <taxon>Gammaproteobacteria</taxon>
        <taxon>Alteromonadales</taxon>
        <taxon>Shewanellaceae</taxon>
        <taxon>Shewanella</taxon>
    </lineage>
</organism>
<dbReference type="Pfam" id="PF01934">
    <property type="entry name" value="HepT-like"/>
    <property type="match status" value="1"/>
</dbReference>
<evidence type="ECO:0000256" key="3">
    <source>
        <dbReference type="ARBA" id="ARBA00022801"/>
    </source>
</evidence>
<dbReference type="NCBIfam" id="NF047751">
    <property type="entry name" value="HepT_toxin"/>
    <property type="match status" value="1"/>
</dbReference>
<dbReference type="InterPro" id="IPR037038">
    <property type="entry name" value="HepT-like_sf"/>
</dbReference>
<keyword evidence="3" id="KW-0378">Hydrolase</keyword>
<dbReference type="GO" id="GO:0016787">
    <property type="term" value="F:hydrolase activity"/>
    <property type="evidence" value="ECO:0007669"/>
    <property type="project" value="UniProtKB-KW"/>
</dbReference>
<reference evidence="5" key="1">
    <citation type="submission" date="2023-05" db="EMBL/GenBank/DDBJ databases">
        <title>Colonisation of extended spectrum b-lactamase- and carbapenemase-producing bacteria on hospital surfaces from low- and middle-income countries.</title>
        <authorList>
            <person name="Nieto-Rosado M."/>
            <person name="Sands K."/>
            <person name="Iregbu K."/>
            <person name="Zahra R."/>
            <person name="Mazarati J.B."/>
            <person name="Mehtar S."/>
            <person name="Barnards-Group B."/>
            <person name="Walsh T.R."/>
        </authorList>
    </citation>
    <scope>NUCLEOTIDE SEQUENCE</scope>
    <source>
        <strain evidence="5">PP-E493</strain>
    </source>
</reference>
<evidence type="ECO:0000256" key="2">
    <source>
        <dbReference type="ARBA" id="ARBA00022722"/>
    </source>
</evidence>
<dbReference type="SUPFAM" id="SSF81593">
    <property type="entry name" value="Nucleotidyltransferase substrate binding subunit/domain"/>
    <property type="match status" value="1"/>
</dbReference>
<dbReference type="PANTHER" id="PTHR33397">
    <property type="entry name" value="UPF0331 PROTEIN YUTE"/>
    <property type="match status" value="1"/>
</dbReference>
<dbReference type="RefSeq" id="WP_037424711.1">
    <property type="nucleotide sequence ID" value="NZ_AP026732.1"/>
</dbReference>
<comment type="caution">
    <text evidence="5">The sequence shown here is derived from an EMBL/GenBank/DDBJ whole genome shotgun (WGS) entry which is preliminary data.</text>
</comment>
<dbReference type="OrthoDB" id="4829434at2"/>
<dbReference type="Gene3D" id="1.20.120.580">
    <property type="entry name" value="bsu32300-like"/>
    <property type="match status" value="1"/>
</dbReference>
<dbReference type="GO" id="GO:0110001">
    <property type="term" value="C:toxin-antitoxin complex"/>
    <property type="evidence" value="ECO:0007669"/>
    <property type="project" value="InterPro"/>
</dbReference>
<sequence>MNNEQAAGLQLYLTEATKHKQDYCQQLDELRHDLSQGELRRRDYLAIERLLQVLTELCIGLAKHCLKKYQLNAAADAYQTFSQLHQHGFITADELAQWRQIIGMRNGLVHDYLNIDVNIIRLIVAQGRYQTLSGFCDKATDFLRGC</sequence>
<evidence type="ECO:0000313" key="5">
    <source>
        <dbReference type="EMBL" id="MDV5390976.1"/>
    </source>
</evidence>
<dbReference type="Proteomes" id="UP001187859">
    <property type="component" value="Unassembled WGS sequence"/>
</dbReference>
<evidence type="ECO:0000256" key="1">
    <source>
        <dbReference type="ARBA" id="ARBA00022649"/>
    </source>
</evidence>
<dbReference type="GO" id="GO:0004540">
    <property type="term" value="F:RNA nuclease activity"/>
    <property type="evidence" value="ECO:0007669"/>
    <property type="project" value="InterPro"/>
</dbReference>
<name>A0A1E3UT12_9GAMM</name>
<dbReference type="AlphaFoldDB" id="A0A1E3UT12"/>
<keyword evidence="2" id="KW-0540">Nuclease</keyword>
<evidence type="ECO:0000313" key="6">
    <source>
        <dbReference type="Proteomes" id="UP001187859"/>
    </source>
</evidence>
<comment type="similarity">
    <text evidence="4">Belongs to the HepT RNase toxin family.</text>
</comment>
<protein>
    <submittedName>
        <fullName evidence="5">DUF86 domain-containing protein</fullName>
    </submittedName>
</protein>
<keyword evidence="1" id="KW-1277">Toxin-antitoxin system</keyword>
<accession>A0A1E3UT12</accession>
<gene>
    <name evidence="5" type="ORF">QM089_12130</name>
</gene>
<proteinExistence type="inferred from homology"/>
<dbReference type="InterPro" id="IPR052379">
    <property type="entry name" value="Type_VII_TA_RNase"/>
</dbReference>
<dbReference type="EMBL" id="JASGOQ010000001">
    <property type="protein sequence ID" value="MDV5390976.1"/>
    <property type="molecule type" value="Genomic_DNA"/>
</dbReference>
<evidence type="ECO:0000256" key="4">
    <source>
        <dbReference type="ARBA" id="ARBA00024207"/>
    </source>
</evidence>
<dbReference type="PANTHER" id="PTHR33397:SF5">
    <property type="entry name" value="RNASE YUTE-RELATED"/>
    <property type="match status" value="1"/>
</dbReference>